<dbReference type="Pfam" id="PF12972">
    <property type="entry name" value="NAGLU_C"/>
    <property type="match status" value="1"/>
</dbReference>
<feature type="domain" description="Alpha-N-acetylglucosaminidase tim-barrel" evidence="3">
    <location>
        <begin position="131"/>
        <end position="469"/>
    </location>
</feature>
<evidence type="ECO:0000256" key="2">
    <source>
        <dbReference type="SAM" id="SignalP"/>
    </source>
</evidence>
<dbReference type="Gene3D" id="3.20.20.80">
    <property type="entry name" value="Glycosidases"/>
    <property type="match status" value="1"/>
</dbReference>
<feature type="signal peptide" evidence="2">
    <location>
        <begin position="1"/>
        <end position="19"/>
    </location>
</feature>
<proteinExistence type="predicted"/>
<organism evidence="6 7">
    <name type="scientific">Conoideocrella luteorostrata</name>
    <dbReference type="NCBI Taxonomy" id="1105319"/>
    <lineage>
        <taxon>Eukaryota</taxon>
        <taxon>Fungi</taxon>
        <taxon>Dikarya</taxon>
        <taxon>Ascomycota</taxon>
        <taxon>Pezizomycotina</taxon>
        <taxon>Sordariomycetes</taxon>
        <taxon>Hypocreomycetidae</taxon>
        <taxon>Hypocreales</taxon>
        <taxon>Clavicipitaceae</taxon>
        <taxon>Conoideocrella</taxon>
    </lineage>
</organism>
<accession>A0AAJ0CY24</accession>
<dbReference type="Proteomes" id="UP001251528">
    <property type="component" value="Unassembled WGS sequence"/>
</dbReference>
<dbReference type="EMBL" id="JASWJB010000026">
    <property type="protein sequence ID" value="KAK2609204.1"/>
    <property type="molecule type" value="Genomic_DNA"/>
</dbReference>
<sequence length="764" mass="86284">MRLHYIVLHFLAAPALCSADPQLSTEGIKKLADRLFAGHGDQFEFAVTGTQVRPSRWSQPKKDNYTVSTSSNGKIHVQGTSLNALARGLRHYAQNALYLDDFMFADSHVKVPDILPKVDTPFTGLSVVPWRYNLNTVSFSYSYAWNTWEDWERQLDWAALRGVNIQLAWLGYEKILLDTLTEMGMKEADVISFFSGPAFQAWNRFGNVGGSWGGVGDVPKEWIEAQFTLQKKIVGRMVELGITPVLPAFTGYVPYGLRTAHPGSNFTIAPKWIDMPDQYTHAMFLNPQDPLFGQIQRAFIQKQIQAYGNVTNVYTLDQFNEMSPASTSTFYLENISKTTYGYVTDANPAAIWLMQGWLFYNNPGFWTQERINAYLGGVKDKTSMIILDLYAEAAPVWKRTQSFAGRPWIWCQLLDFGGNMALYGQMSKITQDTMHALQASDSLVGFGLAPEGYEGNDVMFDLIFDQAWSATPIETQSYIKFWTARRYAGISTLPQSLFQAWELLRSNIYNNVNPQIPSVGVALYQIAPALNGLVNRTGHYPPPTALHYDPKVLKQAWRLMINAASAKNELWDIPAFQLDLTDVTRQAMSNFFIIFYNNLVTAYNSCSVKSIVCNLSAAGEQLLDLLTGIDTVLSQNRHFTLERWLKGSQNWATQTKNAKLMSFNARSQITVWNWNAGSLNDYAAKSWSGLIRSYYRPRWSIFIDGLKDAIQKGSLDQGALNNRIRQFEKTWQYGGFVVNETSPSIGSLRTAVLDAQKKWPNAFQ</sequence>
<dbReference type="PANTHER" id="PTHR12872">
    <property type="entry name" value="ALPHA-N-ACETYLGLUCOSAMINIDASE"/>
    <property type="match status" value="1"/>
</dbReference>
<feature type="domain" description="Alpha-N-acetylglucosaminidase N-terminal" evidence="4">
    <location>
        <begin position="27"/>
        <end position="116"/>
    </location>
</feature>
<keyword evidence="2" id="KW-0732">Signal</keyword>
<reference evidence="6" key="1">
    <citation type="submission" date="2023-06" db="EMBL/GenBank/DDBJ databases">
        <title>Conoideocrella luteorostrata (Hypocreales: Clavicipitaceae), a potential biocontrol fungus for elongate hemlock scale in United States Christmas tree production areas.</title>
        <authorList>
            <person name="Barrett H."/>
            <person name="Lovett B."/>
            <person name="Macias A.M."/>
            <person name="Stajich J.E."/>
            <person name="Kasson M.T."/>
        </authorList>
    </citation>
    <scope>NUCLEOTIDE SEQUENCE</scope>
    <source>
        <strain evidence="6">ARSEF 14590</strain>
    </source>
</reference>
<dbReference type="Gene3D" id="1.20.120.670">
    <property type="entry name" value="N-acetyl-b-d-glucoasminidase"/>
    <property type="match status" value="1"/>
</dbReference>
<evidence type="ECO:0000313" key="6">
    <source>
        <dbReference type="EMBL" id="KAK2609204.1"/>
    </source>
</evidence>
<evidence type="ECO:0008006" key="8">
    <source>
        <dbReference type="Google" id="ProtNLM"/>
    </source>
</evidence>
<comment type="caution">
    <text evidence="6">The sequence shown here is derived from an EMBL/GenBank/DDBJ whole genome shotgun (WGS) entry which is preliminary data.</text>
</comment>
<dbReference type="AlphaFoldDB" id="A0AAJ0CY24"/>
<dbReference type="InterPro" id="IPR007781">
    <property type="entry name" value="NAGLU"/>
</dbReference>
<dbReference type="InterPro" id="IPR024240">
    <property type="entry name" value="NAGLU_N"/>
</dbReference>
<dbReference type="Pfam" id="PF05089">
    <property type="entry name" value="NAGLU"/>
    <property type="match status" value="1"/>
</dbReference>
<dbReference type="SUPFAM" id="SSF51445">
    <property type="entry name" value="(Trans)glycosidases"/>
    <property type="match status" value="1"/>
</dbReference>
<evidence type="ECO:0000259" key="5">
    <source>
        <dbReference type="Pfam" id="PF12972"/>
    </source>
</evidence>
<keyword evidence="7" id="KW-1185">Reference proteome</keyword>
<dbReference type="GO" id="GO:0016787">
    <property type="term" value="F:hydrolase activity"/>
    <property type="evidence" value="ECO:0007669"/>
    <property type="project" value="UniProtKB-KW"/>
</dbReference>
<dbReference type="InterPro" id="IPR024733">
    <property type="entry name" value="NAGLU_tim-barrel"/>
</dbReference>
<dbReference type="InterPro" id="IPR017853">
    <property type="entry name" value="GH"/>
</dbReference>
<evidence type="ECO:0000259" key="3">
    <source>
        <dbReference type="Pfam" id="PF05089"/>
    </source>
</evidence>
<protein>
    <recommendedName>
        <fullName evidence="8">Alpha-N-acetylglucosaminidase</fullName>
    </recommendedName>
</protein>
<dbReference type="InterPro" id="IPR029018">
    <property type="entry name" value="Hex-like_dom2"/>
</dbReference>
<keyword evidence="1" id="KW-0378">Hydrolase</keyword>
<evidence type="ECO:0000256" key="1">
    <source>
        <dbReference type="ARBA" id="ARBA00022801"/>
    </source>
</evidence>
<feature type="chain" id="PRO_5042549638" description="Alpha-N-acetylglucosaminidase" evidence="2">
    <location>
        <begin position="20"/>
        <end position="764"/>
    </location>
</feature>
<dbReference type="Gene3D" id="3.30.379.10">
    <property type="entry name" value="Chitobiase/beta-hexosaminidase domain 2-like"/>
    <property type="match status" value="1"/>
</dbReference>
<dbReference type="Pfam" id="PF12971">
    <property type="entry name" value="NAGLU_N"/>
    <property type="match status" value="1"/>
</dbReference>
<dbReference type="InterPro" id="IPR024732">
    <property type="entry name" value="NAGLU_C"/>
</dbReference>
<feature type="domain" description="Alpha-N-acetylglucosaminidase C-terminal" evidence="5">
    <location>
        <begin position="478"/>
        <end position="734"/>
    </location>
</feature>
<evidence type="ECO:0000313" key="7">
    <source>
        <dbReference type="Proteomes" id="UP001251528"/>
    </source>
</evidence>
<dbReference type="PANTHER" id="PTHR12872:SF1">
    <property type="entry name" value="ALPHA-N-ACETYLGLUCOSAMINIDASE"/>
    <property type="match status" value="1"/>
</dbReference>
<name>A0AAJ0CY24_9HYPO</name>
<evidence type="ECO:0000259" key="4">
    <source>
        <dbReference type="Pfam" id="PF12971"/>
    </source>
</evidence>
<gene>
    <name evidence="6" type="ORF">QQS21_002286</name>
</gene>